<dbReference type="Pfam" id="PF11412">
    <property type="entry name" value="DsbD_N"/>
    <property type="match status" value="1"/>
</dbReference>
<evidence type="ECO:0000259" key="1">
    <source>
        <dbReference type="Pfam" id="PF11412"/>
    </source>
</evidence>
<feature type="domain" description="Thiol:disulfide interchange protein DsbD N-terminal" evidence="1">
    <location>
        <begin position="73"/>
        <end position="178"/>
    </location>
</feature>
<proteinExistence type="predicted"/>
<evidence type="ECO:0000313" key="3">
    <source>
        <dbReference type="Proteomes" id="UP000199205"/>
    </source>
</evidence>
<organism evidence="2 3">
    <name type="scientific">Rhizobium lusitanum</name>
    <dbReference type="NCBI Taxonomy" id="293958"/>
    <lineage>
        <taxon>Bacteria</taxon>
        <taxon>Pseudomonadati</taxon>
        <taxon>Pseudomonadota</taxon>
        <taxon>Alphaproteobacteria</taxon>
        <taxon>Hyphomicrobiales</taxon>
        <taxon>Rhizobiaceae</taxon>
        <taxon>Rhizobium/Agrobacterium group</taxon>
        <taxon>Rhizobium</taxon>
    </lineage>
</organism>
<gene>
    <name evidence="2" type="ORF">GA0061101_101431</name>
</gene>
<protein>
    <submittedName>
        <fullName evidence="2">Thiol-disulfide interchange protein, contains DsbC and DsbD domains</fullName>
    </submittedName>
</protein>
<dbReference type="Proteomes" id="UP000199205">
    <property type="component" value="Unassembled WGS sequence"/>
</dbReference>
<dbReference type="InterPro" id="IPR028250">
    <property type="entry name" value="DsbDN"/>
</dbReference>
<accession>A0A1C3U3I2</accession>
<name>A0A1C3U3I2_9HYPH</name>
<evidence type="ECO:0000313" key="2">
    <source>
        <dbReference type="EMBL" id="SCB09977.1"/>
    </source>
</evidence>
<sequence length="300" mass="31908">MIISFLSRAGSGPANPLNPALMIGTVTLPRLPTLLAETLAAILCIGTAAFAATTDWVDNQGGRMRLVALAPDAEGHIRAALQIEPQPGWITYWREPGQSGIPPQVTLAPNSGIKLEKTGYPIPKRITVGAIQEIGYDAPVTLPLDFTIEGKTPAKLELTAFIGFCKEICIPFQAEYSLALPTSEQPTAHELALLDAAKASLPQAPSSDFALESHSLSADAKNLSLHLTLPDATGENPAIYVTGPTGYVFFQQANAKREGTAYSADIAIAKLPKNYDIKGKTWGVLVVDGDRAMETTLAFE</sequence>
<dbReference type="EMBL" id="FMAF01000001">
    <property type="protein sequence ID" value="SCB09977.1"/>
    <property type="molecule type" value="Genomic_DNA"/>
</dbReference>
<reference evidence="2 3" key="1">
    <citation type="submission" date="2016-08" db="EMBL/GenBank/DDBJ databases">
        <authorList>
            <person name="Seilhamer J.J."/>
        </authorList>
    </citation>
    <scope>NUCLEOTIDE SEQUENCE [LARGE SCALE GENOMIC DNA]</scope>
    <source>
        <strain evidence="2 3">P1-7</strain>
    </source>
</reference>
<dbReference type="AlphaFoldDB" id="A0A1C3U3I2"/>